<evidence type="ECO:0000256" key="4">
    <source>
        <dbReference type="ARBA" id="ARBA00022989"/>
    </source>
</evidence>
<feature type="transmembrane region" description="Helical" evidence="6">
    <location>
        <begin position="40"/>
        <end position="63"/>
    </location>
</feature>
<keyword evidence="5 6" id="KW-0472">Membrane</keyword>
<keyword evidence="4 6" id="KW-1133">Transmembrane helix</keyword>
<dbReference type="PANTHER" id="PTHR30086:SF14">
    <property type="entry name" value="HOMOSERINE_HOMOSERINE LACTONE EFFLUX PROTEIN"/>
    <property type="match status" value="1"/>
</dbReference>
<name>A0ABY3WFP9_9MICC</name>
<keyword evidence="8" id="KW-1185">Reference proteome</keyword>
<keyword evidence="3 6" id="KW-0812">Transmembrane</keyword>
<accession>A0ABY3WFP9</accession>
<protein>
    <submittedName>
        <fullName evidence="7">LysE family transporter</fullName>
    </submittedName>
</protein>
<dbReference type="EMBL" id="CP093326">
    <property type="protein sequence ID" value="UNK46519.1"/>
    <property type="molecule type" value="Genomic_DNA"/>
</dbReference>
<evidence type="ECO:0000256" key="2">
    <source>
        <dbReference type="ARBA" id="ARBA00022475"/>
    </source>
</evidence>
<evidence type="ECO:0000256" key="1">
    <source>
        <dbReference type="ARBA" id="ARBA00004651"/>
    </source>
</evidence>
<proteinExistence type="predicted"/>
<dbReference type="Proteomes" id="UP000829069">
    <property type="component" value="Chromosome"/>
</dbReference>
<dbReference type="PANTHER" id="PTHR30086">
    <property type="entry name" value="ARGININE EXPORTER PROTEIN ARGO"/>
    <property type="match status" value="1"/>
</dbReference>
<reference evidence="7 8" key="1">
    <citation type="submission" date="2022-03" db="EMBL/GenBank/DDBJ databases">
        <title>Isotopic signatures of nitrous oxide derived from detoxification processes.</title>
        <authorList>
            <person name="Behrendt U."/>
            <person name="Buchen C."/>
            <person name="Well R."/>
            <person name="Ulrich A."/>
            <person name="Rohe L."/>
            <person name="Kolb S."/>
            <person name="Schloter M."/>
            <person name="Horn M.A."/>
            <person name="Augustin J."/>
        </authorList>
    </citation>
    <scope>NUCLEOTIDE SEQUENCE [LARGE SCALE GENOMIC DNA]</scope>
    <source>
        <strain evidence="7 8">S4-C24</strain>
    </source>
</reference>
<comment type="subcellular location">
    <subcellularLocation>
        <location evidence="1">Cell membrane</location>
        <topology evidence="1">Multi-pass membrane protein</topology>
    </subcellularLocation>
</comment>
<evidence type="ECO:0000313" key="7">
    <source>
        <dbReference type="EMBL" id="UNK46519.1"/>
    </source>
</evidence>
<keyword evidence="2" id="KW-1003">Cell membrane</keyword>
<dbReference type="Pfam" id="PF01810">
    <property type="entry name" value="LysE"/>
    <property type="match status" value="1"/>
</dbReference>
<dbReference type="RefSeq" id="WP_127512958.1">
    <property type="nucleotide sequence ID" value="NZ_CP093326.1"/>
</dbReference>
<evidence type="ECO:0000313" key="8">
    <source>
        <dbReference type="Proteomes" id="UP000829069"/>
    </source>
</evidence>
<evidence type="ECO:0000256" key="3">
    <source>
        <dbReference type="ARBA" id="ARBA00022692"/>
    </source>
</evidence>
<evidence type="ECO:0000256" key="6">
    <source>
        <dbReference type="SAM" id="Phobius"/>
    </source>
</evidence>
<dbReference type="InterPro" id="IPR001123">
    <property type="entry name" value="LeuE-type"/>
</dbReference>
<evidence type="ECO:0000256" key="5">
    <source>
        <dbReference type="ARBA" id="ARBA00023136"/>
    </source>
</evidence>
<sequence>MQFSLWLALLGATVVISFTPGAGAINTMSNSLNAGFGRSIWGILGQQAALVIHVAIVALGLGLLVSNSPVLFAAIKYAGAAYLIYLGLRQFLAKPTGNAEVEAARRDEPAFSMFRRGMWVNLLNPKAIVFFLAFMPGFIRLDQPQLTQYLVLIATVLAVDILVMWFFFAAAARSFQRFTRTVRGLTMMNRAFGVLFIAVGLMLAFL</sequence>
<feature type="transmembrane region" description="Helical" evidence="6">
    <location>
        <begin position="187"/>
        <end position="205"/>
    </location>
</feature>
<dbReference type="PIRSF" id="PIRSF006324">
    <property type="entry name" value="LeuE"/>
    <property type="match status" value="1"/>
</dbReference>
<feature type="transmembrane region" description="Helical" evidence="6">
    <location>
        <begin position="146"/>
        <end position="167"/>
    </location>
</feature>
<gene>
    <name evidence="7" type="ORF">MNQ99_03910</name>
</gene>
<feature type="transmembrane region" description="Helical" evidence="6">
    <location>
        <begin position="118"/>
        <end position="139"/>
    </location>
</feature>
<organism evidence="7 8">
    <name type="scientific">Arthrobacter sulfonylureivorans</name>
    <dbReference type="NCBI Taxonomy" id="2486855"/>
    <lineage>
        <taxon>Bacteria</taxon>
        <taxon>Bacillati</taxon>
        <taxon>Actinomycetota</taxon>
        <taxon>Actinomycetes</taxon>
        <taxon>Micrococcales</taxon>
        <taxon>Micrococcaceae</taxon>
        <taxon>Arthrobacter</taxon>
    </lineage>
</organism>
<feature type="transmembrane region" description="Helical" evidence="6">
    <location>
        <begin position="70"/>
        <end position="88"/>
    </location>
</feature>